<organism evidence="2 3">
    <name type="scientific">Dryococelus australis</name>
    <dbReference type="NCBI Taxonomy" id="614101"/>
    <lineage>
        <taxon>Eukaryota</taxon>
        <taxon>Metazoa</taxon>
        <taxon>Ecdysozoa</taxon>
        <taxon>Arthropoda</taxon>
        <taxon>Hexapoda</taxon>
        <taxon>Insecta</taxon>
        <taxon>Pterygota</taxon>
        <taxon>Neoptera</taxon>
        <taxon>Polyneoptera</taxon>
        <taxon>Phasmatodea</taxon>
        <taxon>Verophasmatodea</taxon>
        <taxon>Anareolatae</taxon>
        <taxon>Phasmatidae</taxon>
        <taxon>Eurycanthinae</taxon>
        <taxon>Dryococelus</taxon>
    </lineage>
</organism>
<evidence type="ECO:0000259" key="1">
    <source>
        <dbReference type="Pfam" id="PF20700"/>
    </source>
</evidence>
<keyword evidence="3" id="KW-1185">Reference proteome</keyword>
<dbReference type="EMBL" id="JARBHB010000001">
    <property type="protein sequence ID" value="KAJ8897156.1"/>
    <property type="molecule type" value="Genomic_DNA"/>
</dbReference>
<feature type="domain" description="Mutator-like transposase" evidence="1">
    <location>
        <begin position="1"/>
        <end position="97"/>
    </location>
</feature>
<dbReference type="Proteomes" id="UP001159363">
    <property type="component" value="Chromosome 1"/>
</dbReference>
<comment type="caution">
    <text evidence="2">The sequence shown here is derived from an EMBL/GenBank/DDBJ whole genome shotgun (WGS) entry which is preliminary data.</text>
</comment>
<protein>
    <recommendedName>
        <fullName evidence="1">Mutator-like transposase domain-containing protein</fullName>
    </recommendedName>
</protein>
<gene>
    <name evidence="2" type="ORF">PR048_002502</name>
</gene>
<reference evidence="2 3" key="1">
    <citation type="submission" date="2023-02" db="EMBL/GenBank/DDBJ databases">
        <title>LHISI_Scaffold_Assembly.</title>
        <authorList>
            <person name="Stuart O.P."/>
            <person name="Cleave R."/>
            <person name="Magrath M.J.L."/>
            <person name="Mikheyev A.S."/>
        </authorList>
    </citation>
    <scope>NUCLEOTIDE SEQUENCE [LARGE SCALE GENOMIC DNA]</scope>
    <source>
        <strain evidence="2">Daus_M_001</strain>
        <tissue evidence="2">Leg muscle</tissue>
    </source>
</reference>
<accession>A0ABQ9ILE9</accession>
<dbReference type="InterPro" id="IPR049012">
    <property type="entry name" value="Mutator_transp_dom"/>
</dbReference>
<evidence type="ECO:0000313" key="2">
    <source>
        <dbReference type="EMBL" id="KAJ8897156.1"/>
    </source>
</evidence>
<proteinExistence type="predicted"/>
<sequence length="98" mass="11083">MSIVHEKRYGLRGCFIFKCKMFNVELLVNTEKDSQEMYVNRGAVCGTMSTGGGHAQLEEMMSSMNIPTMPAKTFRKRHDDVCDGWEATALNEMKLAVE</sequence>
<dbReference type="Pfam" id="PF20700">
    <property type="entry name" value="Mutator"/>
    <property type="match status" value="1"/>
</dbReference>
<evidence type="ECO:0000313" key="3">
    <source>
        <dbReference type="Proteomes" id="UP001159363"/>
    </source>
</evidence>
<name>A0ABQ9ILE9_9NEOP</name>